<dbReference type="PROSITE" id="PS50104">
    <property type="entry name" value="TIR"/>
    <property type="match status" value="1"/>
</dbReference>
<feature type="region of interest" description="Disordered" evidence="5">
    <location>
        <begin position="1"/>
        <end position="22"/>
    </location>
</feature>
<dbReference type="Gene3D" id="3.40.50.10140">
    <property type="entry name" value="Toll/interleukin-1 receptor homology (TIR) domain"/>
    <property type="match status" value="1"/>
</dbReference>
<evidence type="ECO:0000256" key="2">
    <source>
        <dbReference type="ARBA" id="ARBA00022801"/>
    </source>
</evidence>
<dbReference type="InterPro" id="IPR035897">
    <property type="entry name" value="Toll_tir_struct_dom_sf"/>
</dbReference>
<evidence type="ECO:0000256" key="5">
    <source>
        <dbReference type="SAM" id="MobiDB-lite"/>
    </source>
</evidence>
<evidence type="ECO:0000256" key="3">
    <source>
        <dbReference type="ARBA" id="ARBA00023027"/>
    </source>
</evidence>
<evidence type="ECO:0000313" key="7">
    <source>
        <dbReference type="EMBL" id="SPC97356.1"/>
    </source>
</evidence>
<accession>A0A2N9G3U3</accession>
<evidence type="ECO:0000259" key="6">
    <source>
        <dbReference type="PROSITE" id="PS50104"/>
    </source>
</evidence>
<dbReference type="PANTHER" id="PTHR32009:SF39">
    <property type="entry name" value="TIR DOMAIN-CONTAINING PROTEIN"/>
    <property type="match status" value="1"/>
</dbReference>
<dbReference type="EMBL" id="OIVN01001763">
    <property type="protein sequence ID" value="SPC97356.1"/>
    <property type="molecule type" value="Genomic_DNA"/>
</dbReference>
<protein>
    <recommendedName>
        <fullName evidence="1">ADP-ribosyl cyclase/cyclic ADP-ribose hydrolase</fullName>
        <ecNumber evidence="1">3.2.2.6</ecNumber>
    </recommendedName>
</protein>
<organism evidence="7">
    <name type="scientific">Fagus sylvatica</name>
    <name type="common">Beechnut</name>
    <dbReference type="NCBI Taxonomy" id="28930"/>
    <lineage>
        <taxon>Eukaryota</taxon>
        <taxon>Viridiplantae</taxon>
        <taxon>Streptophyta</taxon>
        <taxon>Embryophyta</taxon>
        <taxon>Tracheophyta</taxon>
        <taxon>Spermatophyta</taxon>
        <taxon>Magnoliopsida</taxon>
        <taxon>eudicotyledons</taxon>
        <taxon>Gunneridae</taxon>
        <taxon>Pentapetalae</taxon>
        <taxon>rosids</taxon>
        <taxon>fabids</taxon>
        <taxon>Fagales</taxon>
        <taxon>Fagaceae</taxon>
        <taxon>Fagus</taxon>
    </lineage>
</organism>
<dbReference type="GO" id="GO:0061809">
    <property type="term" value="F:NAD+ nucleosidase activity, cyclic ADP-ribose generating"/>
    <property type="evidence" value="ECO:0007669"/>
    <property type="project" value="UniProtKB-EC"/>
</dbReference>
<dbReference type="EC" id="3.2.2.6" evidence="1"/>
<feature type="compositionally biased region" description="Low complexity" evidence="5">
    <location>
        <begin position="10"/>
        <end position="22"/>
    </location>
</feature>
<reference evidence="7" key="1">
    <citation type="submission" date="2018-02" db="EMBL/GenBank/DDBJ databases">
        <authorList>
            <person name="Cohen D.B."/>
            <person name="Kent A.D."/>
        </authorList>
    </citation>
    <scope>NUCLEOTIDE SEQUENCE</scope>
</reference>
<dbReference type="AlphaFoldDB" id="A0A2N9G3U3"/>
<dbReference type="SUPFAM" id="SSF52200">
    <property type="entry name" value="Toll/Interleukin receptor TIR domain"/>
    <property type="match status" value="1"/>
</dbReference>
<evidence type="ECO:0000256" key="1">
    <source>
        <dbReference type="ARBA" id="ARBA00011982"/>
    </source>
</evidence>
<keyword evidence="2" id="KW-0378">Hydrolase</keyword>
<dbReference type="PANTHER" id="PTHR32009">
    <property type="entry name" value="TMV RESISTANCE PROTEIN N-LIKE"/>
    <property type="match status" value="1"/>
</dbReference>
<feature type="domain" description="TIR" evidence="6">
    <location>
        <begin position="22"/>
        <end position="122"/>
    </location>
</feature>
<sequence length="122" mass="13778">MASTTIQNAPSSSSSPSSKPQPKYEVFLSFSGEDTRNTFTDHLYHALDEKRIITFKDNKDLKMENPISAEILDAIEKTRKAVIILSKNYASSTRCLEELVKIVECRKGGLKVLPIFYHVEPE</sequence>
<dbReference type="SMART" id="SM00255">
    <property type="entry name" value="TIR"/>
    <property type="match status" value="1"/>
</dbReference>
<dbReference type="InterPro" id="IPR000157">
    <property type="entry name" value="TIR_dom"/>
</dbReference>
<dbReference type="GO" id="GO:0007165">
    <property type="term" value="P:signal transduction"/>
    <property type="evidence" value="ECO:0007669"/>
    <property type="project" value="InterPro"/>
</dbReference>
<gene>
    <name evidence="7" type="ORF">FSB_LOCUS25238</name>
</gene>
<dbReference type="Pfam" id="PF01582">
    <property type="entry name" value="TIR"/>
    <property type="match status" value="1"/>
</dbReference>
<evidence type="ECO:0000256" key="4">
    <source>
        <dbReference type="ARBA" id="ARBA00047304"/>
    </source>
</evidence>
<name>A0A2N9G3U3_FAGSY</name>
<keyword evidence="3" id="KW-0520">NAD</keyword>
<comment type="catalytic activity">
    <reaction evidence="4">
        <text>NAD(+) + H2O = ADP-D-ribose + nicotinamide + H(+)</text>
        <dbReference type="Rhea" id="RHEA:16301"/>
        <dbReference type="ChEBI" id="CHEBI:15377"/>
        <dbReference type="ChEBI" id="CHEBI:15378"/>
        <dbReference type="ChEBI" id="CHEBI:17154"/>
        <dbReference type="ChEBI" id="CHEBI:57540"/>
        <dbReference type="ChEBI" id="CHEBI:57967"/>
        <dbReference type="EC" id="3.2.2.6"/>
    </reaction>
    <physiologicalReaction direction="left-to-right" evidence="4">
        <dbReference type="Rhea" id="RHEA:16302"/>
    </physiologicalReaction>
</comment>
<proteinExistence type="predicted"/>